<keyword evidence="6 8" id="KW-0472">Membrane</keyword>
<feature type="transmembrane region" description="Helical" evidence="8">
    <location>
        <begin position="313"/>
        <end position="332"/>
    </location>
</feature>
<comment type="subcellular location">
    <subcellularLocation>
        <location evidence="1">Cell membrane</location>
        <topology evidence="1">Multi-pass membrane protein</topology>
    </subcellularLocation>
</comment>
<dbReference type="GO" id="GO:0046872">
    <property type="term" value="F:metal ion binding"/>
    <property type="evidence" value="ECO:0007669"/>
    <property type="project" value="UniProtKB-KW"/>
</dbReference>
<dbReference type="GO" id="GO:0016780">
    <property type="term" value="F:phosphotransferase activity, for other substituted phosphate groups"/>
    <property type="evidence" value="ECO:0007669"/>
    <property type="project" value="InterPro"/>
</dbReference>
<keyword evidence="5 8" id="KW-1133">Transmembrane helix</keyword>
<dbReference type="Pfam" id="PF00953">
    <property type="entry name" value="Glycos_transf_4"/>
    <property type="match status" value="1"/>
</dbReference>
<reference evidence="9 10" key="1">
    <citation type="submission" date="2018-07" db="EMBL/GenBank/DDBJ databases">
        <title>Genomic Encyclopedia of Type Strains, Phase III (KMG-III): the genomes of soil and plant-associated and newly described type strains.</title>
        <authorList>
            <person name="Whitman W."/>
        </authorList>
    </citation>
    <scope>NUCLEOTIDE SEQUENCE [LARGE SCALE GENOMIC DNA]</scope>
    <source>
        <strain evidence="9 10">CECT 7948</strain>
    </source>
</reference>
<dbReference type="GO" id="GO:0005886">
    <property type="term" value="C:plasma membrane"/>
    <property type="evidence" value="ECO:0007669"/>
    <property type="project" value="UniProtKB-SubCell"/>
</dbReference>
<dbReference type="AlphaFoldDB" id="A0A3D9N3F1"/>
<feature type="transmembrane region" description="Helical" evidence="8">
    <location>
        <begin position="148"/>
        <end position="167"/>
    </location>
</feature>
<comment type="caution">
    <text evidence="9">The sequence shown here is derived from an EMBL/GenBank/DDBJ whole genome shotgun (WGS) entry which is preliminary data.</text>
</comment>
<keyword evidence="4 8" id="KW-0812">Transmembrane</keyword>
<dbReference type="EMBL" id="QREI01000001">
    <property type="protein sequence ID" value="REE27437.1"/>
    <property type="molecule type" value="Genomic_DNA"/>
</dbReference>
<evidence type="ECO:0000313" key="10">
    <source>
        <dbReference type="Proteomes" id="UP000256919"/>
    </source>
</evidence>
<name>A0A3D9N3F1_9FLAO</name>
<accession>A0A3D9N3F1</accession>
<comment type="cofactor">
    <cofactor evidence="7">
        <name>Mg(2+)</name>
        <dbReference type="ChEBI" id="CHEBI:18420"/>
    </cofactor>
</comment>
<dbReference type="InterPro" id="IPR000715">
    <property type="entry name" value="Glycosyl_transferase_4"/>
</dbReference>
<feature type="transmembrane region" description="Helical" evidence="8">
    <location>
        <begin position="197"/>
        <end position="218"/>
    </location>
</feature>
<evidence type="ECO:0000256" key="1">
    <source>
        <dbReference type="ARBA" id="ARBA00004651"/>
    </source>
</evidence>
<keyword evidence="7" id="KW-0460">Magnesium</keyword>
<feature type="transmembrane region" description="Helical" evidence="8">
    <location>
        <begin position="62"/>
        <end position="81"/>
    </location>
</feature>
<keyword evidence="10" id="KW-1185">Reference proteome</keyword>
<feature type="transmembrane region" description="Helical" evidence="8">
    <location>
        <begin position="338"/>
        <end position="360"/>
    </location>
</feature>
<feature type="transmembrane region" description="Helical" evidence="8">
    <location>
        <begin position="263"/>
        <end position="286"/>
    </location>
</feature>
<dbReference type="CDD" id="cd06853">
    <property type="entry name" value="GT_WecA_like"/>
    <property type="match status" value="1"/>
</dbReference>
<sequence length="373" mass="41712">MVKELLENFIPQDHIGWLFLLAIFISFFVSSTSYPAIINVAKSKNLMAFSGGRSSHSGSVPNLGGIGIFLSIAVTITTIGAVLDTKILLLILGGLTLLFFLGLKDDILILSPRKKFTGQLLAALLLILFTDTRIVSLSGIFDVNIMPYWVSVVFTLFVYILIINAFNLIDGIDGLAGTLALMAIVSFSYVFYNYKDISMVVLAASVIGALIPFLYLNFSKRNKMFLGDTGSMILGFIIAVFAVRFINRSELSPDAIYHNSSPILVLSFLFFPLLDTLRIFFIRLVIHKKSPFAADRNHLHHRFLILGFSHRQTTAIIVITNSILIVITFLIRNWEINWQLATLLMSGTILYSLYFIFNWIRGEKENKSMGVSN</sequence>
<feature type="transmembrane region" description="Helical" evidence="8">
    <location>
        <begin position="116"/>
        <end position="136"/>
    </location>
</feature>
<feature type="transmembrane region" description="Helical" evidence="8">
    <location>
        <begin position="15"/>
        <end position="41"/>
    </location>
</feature>
<evidence type="ECO:0000256" key="8">
    <source>
        <dbReference type="SAM" id="Phobius"/>
    </source>
</evidence>
<evidence type="ECO:0000256" key="2">
    <source>
        <dbReference type="ARBA" id="ARBA00022475"/>
    </source>
</evidence>
<organism evidence="9 10">
    <name type="scientific">Winogradskyella pacifica</name>
    <dbReference type="NCBI Taxonomy" id="664642"/>
    <lineage>
        <taxon>Bacteria</taxon>
        <taxon>Pseudomonadati</taxon>
        <taxon>Bacteroidota</taxon>
        <taxon>Flavobacteriia</taxon>
        <taxon>Flavobacteriales</taxon>
        <taxon>Flavobacteriaceae</taxon>
        <taxon>Winogradskyella</taxon>
    </lineage>
</organism>
<keyword evidence="2" id="KW-1003">Cell membrane</keyword>
<dbReference type="PANTHER" id="PTHR22926:SF3">
    <property type="entry name" value="UNDECAPRENYL-PHOSPHATE ALPHA-N-ACETYLGLUCOSAMINYL 1-PHOSPHATE TRANSFERASE"/>
    <property type="match status" value="1"/>
</dbReference>
<dbReference type="InterPro" id="IPR018480">
    <property type="entry name" value="PNAcMuramoyl-5peptid_Trfase_CS"/>
</dbReference>
<keyword evidence="3 9" id="KW-0808">Transferase</keyword>
<dbReference type="GO" id="GO:0071555">
    <property type="term" value="P:cell wall organization"/>
    <property type="evidence" value="ECO:0007669"/>
    <property type="project" value="TreeGrafter"/>
</dbReference>
<feature type="transmembrane region" description="Helical" evidence="8">
    <location>
        <begin position="174"/>
        <end position="191"/>
    </location>
</feature>
<evidence type="ECO:0000256" key="5">
    <source>
        <dbReference type="ARBA" id="ARBA00022989"/>
    </source>
</evidence>
<dbReference type="GO" id="GO:0044038">
    <property type="term" value="P:cell wall macromolecule biosynthetic process"/>
    <property type="evidence" value="ECO:0007669"/>
    <property type="project" value="TreeGrafter"/>
</dbReference>
<keyword evidence="7" id="KW-0479">Metal-binding</keyword>
<evidence type="ECO:0000313" key="9">
    <source>
        <dbReference type="EMBL" id="REE27437.1"/>
    </source>
</evidence>
<gene>
    <name evidence="9" type="ORF">DFQ09_101268</name>
</gene>
<evidence type="ECO:0000256" key="7">
    <source>
        <dbReference type="PIRSR" id="PIRSR600715-1"/>
    </source>
</evidence>
<dbReference type="GO" id="GO:0009103">
    <property type="term" value="P:lipopolysaccharide biosynthetic process"/>
    <property type="evidence" value="ECO:0007669"/>
    <property type="project" value="TreeGrafter"/>
</dbReference>
<dbReference type="PANTHER" id="PTHR22926">
    <property type="entry name" value="PHOSPHO-N-ACETYLMURAMOYL-PENTAPEPTIDE-TRANSFERASE"/>
    <property type="match status" value="1"/>
</dbReference>
<evidence type="ECO:0000256" key="6">
    <source>
        <dbReference type="ARBA" id="ARBA00023136"/>
    </source>
</evidence>
<protein>
    <submittedName>
        <fullName evidence="9">UDP-N-acetylmuramyl pentapeptide phosphotransferase/UDP-N-acetylglucosamine-1-phosphate transferase</fullName>
    </submittedName>
</protein>
<dbReference type="RefSeq" id="WP_115807789.1">
    <property type="nucleotide sequence ID" value="NZ_QREI01000001.1"/>
</dbReference>
<dbReference type="PROSITE" id="PS01348">
    <property type="entry name" value="MRAY_2"/>
    <property type="match status" value="1"/>
</dbReference>
<evidence type="ECO:0000256" key="3">
    <source>
        <dbReference type="ARBA" id="ARBA00022679"/>
    </source>
</evidence>
<feature type="binding site" evidence="7">
    <location>
        <position position="167"/>
    </location>
    <ligand>
        <name>Mg(2+)</name>
        <dbReference type="ChEBI" id="CHEBI:18420"/>
    </ligand>
</feature>
<dbReference type="Proteomes" id="UP000256919">
    <property type="component" value="Unassembled WGS sequence"/>
</dbReference>
<feature type="transmembrane region" description="Helical" evidence="8">
    <location>
        <begin position="225"/>
        <end position="243"/>
    </location>
</feature>
<feature type="binding site" evidence="7">
    <location>
        <position position="228"/>
    </location>
    <ligand>
        <name>Mg(2+)</name>
        <dbReference type="ChEBI" id="CHEBI:18420"/>
    </ligand>
</feature>
<feature type="transmembrane region" description="Helical" evidence="8">
    <location>
        <begin position="87"/>
        <end position="104"/>
    </location>
</feature>
<evidence type="ECO:0000256" key="4">
    <source>
        <dbReference type="ARBA" id="ARBA00022692"/>
    </source>
</evidence>
<proteinExistence type="predicted"/>